<proteinExistence type="predicted"/>
<organism evidence="1">
    <name type="scientific">viral metagenome</name>
    <dbReference type="NCBI Taxonomy" id="1070528"/>
    <lineage>
        <taxon>unclassified sequences</taxon>
        <taxon>metagenomes</taxon>
        <taxon>organismal metagenomes</taxon>
    </lineage>
</organism>
<sequence length="77" mass="8827">MCKYWFIQCCWQEKALPRDLNVQILDHSMLLARECIAGRFECANIGSFNVTGRRICLEIECVTSLTKGTMVLALKKN</sequence>
<evidence type="ECO:0000313" key="1">
    <source>
        <dbReference type="EMBL" id="QHT00543.1"/>
    </source>
</evidence>
<reference evidence="1" key="1">
    <citation type="journal article" date="2020" name="Nature">
        <title>Giant virus diversity and host interactions through global metagenomics.</title>
        <authorList>
            <person name="Schulz F."/>
            <person name="Roux S."/>
            <person name="Paez-Espino D."/>
            <person name="Jungbluth S."/>
            <person name="Walsh D.A."/>
            <person name="Denef V.J."/>
            <person name="McMahon K.D."/>
            <person name="Konstantinidis K.T."/>
            <person name="Eloe-Fadrosh E.A."/>
            <person name="Kyrpides N.C."/>
            <person name="Woyke T."/>
        </authorList>
    </citation>
    <scope>NUCLEOTIDE SEQUENCE</scope>
    <source>
        <strain evidence="1">GVMAG-M-3300020192-26</strain>
    </source>
</reference>
<name>A0A6C0C889_9ZZZZ</name>
<dbReference type="EMBL" id="MN739356">
    <property type="protein sequence ID" value="QHT00543.1"/>
    <property type="molecule type" value="Genomic_DNA"/>
</dbReference>
<accession>A0A6C0C889</accession>
<protein>
    <submittedName>
        <fullName evidence="1">Uncharacterized protein</fullName>
    </submittedName>
</protein>
<dbReference type="AlphaFoldDB" id="A0A6C0C889"/>